<organism evidence="2 3">
    <name type="scientific">Streptomyces anatolicus</name>
    <dbReference type="NCBI Taxonomy" id="2675858"/>
    <lineage>
        <taxon>Bacteria</taxon>
        <taxon>Bacillati</taxon>
        <taxon>Actinomycetota</taxon>
        <taxon>Actinomycetes</taxon>
        <taxon>Kitasatosporales</taxon>
        <taxon>Streptomycetaceae</taxon>
        <taxon>Streptomyces</taxon>
    </lineage>
</organism>
<keyword evidence="3" id="KW-1185">Reference proteome</keyword>
<dbReference type="RefSeq" id="WP_219690285.1">
    <property type="nucleotide sequence ID" value="NZ_WMBF01000228.1"/>
</dbReference>
<accession>A0ABS6YQV0</accession>
<dbReference type="Proteomes" id="UP001197114">
    <property type="component" value="Unassembled WGS sequence"/>
</dbReference>
<sequence length="292" mass="30979">MLQIDPFWSYGIGAGCALATATRLRDAHGDGPRQEAIRDRGLLATLLFMGVLFIPMGMWLATRFPGWETMYAWRAIPPWALAAFSASLVVCATAGYLLTHGLLVRGKLWGACLQFVVAYIAVFCTLIHGWDGTGLRRFLATAPAAFTSLTPSTAELSQWLRSPIAETLFWMGLVLIPALLAVNVRLRTGGVGTSGTRGARGAPVDGLDLVRRAMLVILGPCLALAVAASLAVTVFGALLGSAAWTALAVTVLHPRSALAAVSRRIVLPAACPPRREEASEEASGGQHRHAGR</sequence>
<feature type="transmembrane region" description="Helical" evidence="1">
    <location>
        <begin position="79"/>
        <end position="99"/>
    </location>
</feature>
<keyword evidence="1" id="KW-1133">Transmembrane helix</keyword>
<keyword evidence="1" id="KW-0472">Membrane</keyword>
<protein>
    <submittedName>
        <fullName evidence="2">Uncharacterized protein</fullName>
    </submittedName>
</protein>
<reference evidence="2 3" key="1">
    <citation type="submission" date="2019-11" db="EMBL/GenBank/DDBJ databases">
        <authorList>
            <person name="Ay H."/>
        </authorList>
    </citation>
    <scope>NUCLEOTIDE SEQUENCE [LARGE SCALE GENOMIC DNA]</scope>
    <source>
        <strain evidence="2 3">BG9H</strain>
    </source>
</reference>
<evidence type="ECO:0000313" key="3">
    <source>
        <dbReference type="Proteomes" id="UP001197114"/>
    </source>
</evidence>
<gene>
    <name evidence="2" type="ORF">GKQ77_19905</name>
</gene>
<proteinExistence type="predicted"/>
<evidence type="ECO:0000256" key="1">
    <source>
        <dbReference type="SAM" id="Phobius"/>
    </source>
</evidence>
<feature type="transmembrane region" description="Helical" evidence="1">
    <location>
        <begin position="209"/>
        <end position="228"/>
    </location>
</feature>
<feature type="transmembrane region" description="Helical" evidence="1">
    <location>
        <begin position="111"/>
        <end position="130"/>
    </location>
</feature>
<dbReference type="EMBL" id="WMBF01000228">
    <property type="protein sequence ID" value="MBW5423800.1"/>
    <property type="molecule type" value="Genomic_DNA"/>
</dbReference>
<evidence type="ECO:0000313" key="2">
    <source>
        <dbReference type="EMBL" id="MBW5423800.1"/>
    </source>
</evidence>
<name>A0ABS6YQV0_9ACTN</name>
<feature type="transmembrane region" description="Helical" evidence="1">
    <location>
        <begin position="41"/>
        <end position="59"/>
    </location>
</feature>
<feature type="transmembrane region" description="Helical" evidence="1">
    <location>
        <begin position="168"/>
        <end position="188"/>
    </location>
</feature>
<keyword evidence="1" id="KW-0812">Transmembrane</keyword>
<comment type="caution">
    <text evidence="2">The sequence shown here is derived from an EMBL/GenBank/DDBJ whole genome shotgun (WGS) entry which is preliminary data.</text>
</comment>